<dbReference type="InterPro" id="IPR029063">
    <property type="entry name" value="SAM-dependent_MTases_sf"/>
</dbReference>
<evidence type="ECO:0000313" key="1">
    <source>
        <dbReference type="EMBL" id="OGC31345.1"/>
    </source>
</evidence>
<sequence>MLVMIASAAIKLKAPFHHLSSPHFGPRARHISILDFKATDRAAQEIELHPGVALPAFGGYGLGYDSIVRTADSSVAFVITREQNAIFFLPEELASEVVLSEHTLPDIPHSDQAVLCLAEIYQREDEQCTKEDVKNFFGYRYADPPELCQPYQRIYGGKGRHRIPIFLNQLQAVIPDIYAHSFADLGGAFGWPMNLWSQYLAPGLTAAMFESRPELVEIAKASAERLSAMGVDLSRIKINGEDFLKTNLSCFGVLHAYWPFVVNPTDPDDEAAEDDCYRVIYQMLRAQNWPGRYLIFNVTNNHDPIAREFGYHPLGSFRGGKRVYEKISASDKAAT</sequence>
<dbReference type="Proteomes" id="UP000178951">
    <property type="component" value="Unassembled WGS sequence"/>
</dbReference>
<proteinExistence type="predicted"/>
<dbReference type="SUPFAM" id="SSF53335">
    <property type="entry name" value="S-adenosyl-L-methionine-dependent methyltransferases"/>
    <property type="match status" value="1"/>
</dbReference>
<reference evidence="1 2" key="1">
    <citation type="journal article" date="2016" name="Nat. Commun.">
        <title>Thousands of microbial genomes shed light on interconnected biogeochemical processes in an aquifer system.</title>
        <authorList>
            <person name="Anantharaman K."/>
            <person name="Brown C.T."/>
            <person name="Hug L.A."/>
            <person name="Sharon I."/>
            <person name="Castelle C.J."/>
            <person name="Probst A.J."/>
            <person name="Thomas B.C."/>
            <person name="Singh A."/>
            <person name="Wilkins M.J."/>
            <person name="Karaoz U."/>
            <person name="Brodie E.L."/>
            <person name="Williams K.H."/>
            <person name="Hubbard S.S."/>
            <person name="Banfield J.F."/>
        </authorList>
    </citation>
    <scope>NUCLEOTIDE SEQUENCE [LARGE SCALE GENOMIC DNA]</scope>
</reference>
<gene>
    <name evidence="1" type="ORF">A2311_03820</name>
</gene>
<dbReference type="AlphaFoldDB" id="A0A1F4TF40"/>
<organism evidence="1 2">
    <name type="scientific">candidate division WOR-1 bacterium RIFOXYB2_FULL_48_7</name>
    <dbReference type="NCBI Taxonomy" id="1802583"/>
    <lineage>
        <taxon>Bacteria</taxon>
        <taxon>Bacillati</taxon>
        <taxon>Saganbacteria</taxon>
    </lineage>
</organism>
<dbReference type="EMBL" id="MEUF01000083">
    <property type="protein sequence ID" value="OGC31345.1"/>
    <property type="molecule type" value="Genomic_DNA"/>
</dbReference>
<comment type="caution">
    <text evidence="1">The sequence shown here is derived from an EMBL/GenBank/DDBJ whole genome shotgun (WGS) entry which is preliminary data.</text>
</comment>
<evidence type="ECO:0008006" key="3">
    <source>
        <dbReference type="Google" id="ProtNLM"/>
    </source>
</evidence>
<name>A0A1F4TF40_UNCSA</name>
<evidence type="ECO:0000313" key="2">
    <source>
        <dbReference type="Proteomes" id="UP000178951"/>
    </source>
</evidence>
<accession>A0A1F4TF40</accession>
<protein>
    <recommendedName>
        <fullName evidence="3">Methyltransferase</fullName>
    </recommendedName>
</protein>